<feature type="region of interest" description="Disordered" evidence="1">
    <location>
        <begin position="46"/>
        <end position="76"/>
    </location>
</feature>
<feature type="region of interest" description="Disordered" evidence="1">
    <location>
        <begin position="92"/>
        <end position="132"/>
    </location>
</feature>
<name>A0A286D947_9GAMM</name>
<feature type="compositionally biased region" description="Low complexity" evidence="1">
    <location>
        <begin position="112"/>
        <end position="126"/>
    </location>
</feature>
<keyword evidence="3" id="KW-1185">Reference proteome</keyword>
<evidence type="ECO:0000256" key="1">
    <source>
        <dbReference type="SAM" id="MobiDB-lite"/>
    </source>
</evidence>
<evidence type="ECO:0000313" key="3">
    <source>
        <dbReference type="Proteomes" id="UP000219374"/>
    </source>
</evidence>
<proteinExistence type="predicted"/>
<dbReference type="InterPro" id="IPR014917">
    <property type="entry name" value="DUF1800"/>
</dbReference>
<dbReference type="Pfam" id="PF08811">
    <property type="entry name" value="DUF1800"/>
    <property type="match status" value="1"/>
</dbReference>
<dbReference type="EMBL" id="OCND01000006">
    <property type="protein sequence ID" value="SOD55153.1"/>
    <property type="molecule type" value="Genomic_DNA"/>
</dbReference>
<dbReference type="Proteomes" id="UP000219374">
    <property type="component" value="Unassembled WGS sequence"/>
</dbReference>
<organism evidence="2 3">
    <name type="scientific">Pseudoxanthomonas wuyuanensis</name>
    <dbReference type="NCBI Taxonomy" id="1073196"/>
    <lineage>
        <taxon>Bacteria</taxon>
        <taxon>Pseudomonadati</taxon>
        <taxon>Pseudomonadota</taxon>
        <taxon>Gammaproteobacteria</taxon>
        <taxon>Lysobacterales</taxon>
        <taxon>Lysobacteraceae</taxon>
        <taxon>Pseudoxanthomonas</taxon>
    </lineage>
</organism>
<dbReference type="AlphaFoldDB" id="A0A286D947"/>
<sequence length="670" mass="74951">MARRPLHFRLSGIRERNLLAGEGFDETLGTLQPIEGSSYWTRRIQARAAQTPASPSSLWPAPANAPARQSGSPAVSPLALERQIRQRHRNLYGGRASQPAPAPKQETTESLAGPAAAGPVVTTAGADTSGRSMAGLSAPRLLTLPSPPFAVRMLNRLSYGATPTTISEFNALGSTDKQRLANYVDWQLDWNSISDAAVETRLSQAGYTTLGKSLTQLWSDHILAEPENAVRVRPATEVQRAAYVRAAYSRRQLREVLVNFWHDHFNVQGTEFSIAPVFVHYDRDVIRANAKGNFRTMLELVAQSTAMLYYLDNVSNSRSGPNENWARELLELHTLGAENYLGFMDPFQVPPCPEDPAYPIGYTDIDVYETSAAFTGWSVKNGHWQFPSENDGTFVYRQSWHDAGPKFLLGTLIYPEQPALKDGRDVMDRLASHPRVAKFICKKLIRRFVSDTPSQKLIDSAAAIFRANWQHPNQIEITLRHILNSEDMINSWGMKNRRPFEATVAAMRALGHDWTPRPDHGKSDEFMWRVGFTGHTPYNWAAPNGYPDTGLAWSGSNSFAMTWKLLNWLTETNDGEVPLSPVLAATRSGVASWTANNLVTFWCNRILGYQPEAARKQTLVNFMAQNGDPASYVIPDNDVWAQSDLKRHYNHQRLRSLVSLILMSPEFMSR</sequence>
<evidence type="ECO:0008006" key="4">
    <source>
        <dbReference type="Google" id="ProtNLM"/>
    </source>
</evidence>
<gene>
    <name evidence="2" type="ORF">SAMN06296416_106118</name>
</gene>
<dbReference type="OrthoDB" id="9772295at2"/>
<dbReference type="RefSeq" id="WP_097122415.1">
    <property type="nucleotide sequence ID" value="NZ_OCND01000006.1"/>
</dbReference>
<reference evidence="2 3" key="1">
    <citation type="submission" date="2017-09" db="EMBL/GenBank/DDBJ databases">
        <authorList>
            <person name="Ehlers B."/>
            <person name="Leendertz F.H."/>
        </authorList>
    </citation>
    <scope>NUCLEOTIDE SEQUENCE [LARGE SCALE GENOMIC DNA]</scope>
    <source>
        <strain evidence="2 3">CGMCC 1.10978</strain>
    </source>
</reference>
<feature type="compositionally biased region" description="Low complexity" evidence="1">
    <location>
        <begin position="52"/>
        <end position="67"/>
    </location>
</feature>
<accession>A0A286D947</accession>
<protein>
    <recommendedName>
        <fullName evidence="4">DUF1800 domain-containing protein</fullName>
    </recommendedName>
</protein>
<evidence type="ECO:0000313" key="2">
    <source>
        <dbReference type="EMBL" id="SOD55153.1"/>
    </source>
</evidence>